<evidence type="ECO:0000256" key="9">
    <source>
        <dbReference type="ARBA" id="ARBA00022679"/>
    </source>
</evidence>
<dbReference type="InterPro" id="IPR020828">
    <property type="entry name" value="GlycerAld_3-P_DH_NAD(P)-bd"/>
</dbReference>
<dbReference type="Ensembl" id="ENSMPUT00000017508.1">
    <property type="protein sequence ID" value="ENSMPUP00000017252.1"/>
    <property type="gene ID" value="ENSMPUG00000017362.1"/>
</dbReference>
<dbReference type="PANTHER" id="PTHR10836">
    <property type="entry name" value="GLYCERALDEHYDE 3-PHOSPHATE DEHYDROGENASE"/>
    <property type="match status" value="1"/>
</dbReference>
<feature type="binding site" evidence="24">
    <location>
        <position position="24"/>
    </location>
    <ligand>
        <name>NAD(+)</name>
        <dbReference type="ChEBI" id="CHEBI:57540"/>
    </ligand>
</feature>
<dbReference type="EC" id="1.2.1.12" evidence="6"/>
<feature type="binding site" evidence="24">
    <location>
        <position position="99"/>
    </location>
    <ligand>
        <name>NAD(+)</name>
        <dbReference type="ChEBI" id="CHEBI:57540"/>
    </ligand>
</feature>
<keyword evidence="16" id="KW-0324">Glycolysis</keyword>
<dbReference type="GO" id="GO:0005856">
    <property type="term" value="C:cytoskeleton"/>
    <property type="evidence" value="ECO:0007669"/>
    <property type="project" value="UniProtKB-SubCell"/>
</dbReference>
<dbReference type="GeneTree" id="ENSGT00940000153112"/>
<dbReference type="FunFam" id="3.40.50.720:FF:001161">
    <property type="entry name" value="Glyceraldehyde-3-phosphate dehydrogenase"/>
    <property type="match status" value="1"/>
</dbReference>
<dbReference type="GO" id="GO:0051287">
    <property type="term" value="F:NAD binding"/>
    <property type="evidence" value="ECO:0007669"/>
    <property type="project" value="InterPro"/>
</dbReference>
<evidence type="ECO:0000256" key="24">
    <source>
        <dbReference type="PIRSR" id="PIRSR000149-3"/>
    </source>
</evidence>
<comment type="catalytic activity">
    <reaction evidence="22">
        <text>S-nitroso-L-cysteinyl-[GAPDH] + L-cysteinyl-[protein] = L-cysteinyl-[GAPDH] + S-nitroso-L-cysteinyl-[protein]</text>
        <dbReference type="Rhea" id="RHEA:66684"/>
        <dbReference type="Rhea" id="RHEA-COMP:10131"/>
        <dbReference type="Rhea" id="RHEA-COMP:17089"/>
        <dbReference type="Rhea" id="RHEA-COMP:17090"/>
        <dbReference type="Rhea" id="RHEA-COMP:17091"/>
        <dbReference type="ChEBI" id="CHEBI:29950"/>
        <dbReference type="ChEBI" id="CHEBI:149494"/>
    </reaction>
    <physiologicalReaction direction="left-to-right" evidence="22">
        <dbReference type="Rhea" id="RHEA:66685"/>
    </physiologicalReaction>
</comment>
<dbReference type="GO" id="GO:0005829">
    <property type="term" value="C:cytosol"/>
    <property type="evidence" value="ECO:0007669"/>
    <property type="project" value="UniProtKB-SubCell"/>
</dbReference>
<evidence type="ECO:0000256" key="1">
    <source>
        <dbReference type="ARBA" id="ARBA00004123"/>
    </source>
</evidence>
<evidence type="ECO:0000256" key="20">
    <source>
        <dbReference type="ARBA" id="ARBA00046997"/>
    </source>
</evidence>
<comment type="catalytic activity">
    <reaction evidence="21">
        <text>D-glyceraldehyde 3-phosphate + phosphate + NAD(+) = (2R)-3-phospho-glyceroyl phosphate + NADH + H(+)</text>
        <dbReference type="Rhea" id="RHEA:10300"/>
        <dbReference type="ChEBI" id="CHEBI:15378"/>
        <dbReference type="ChEBI" id="CHEBI:43474"/>
        <dbReference type="ChEBI" id="CHEBI:57540"/>
        <dbReference type="ChEBI" id="CHEBI:57604"/>
        <dbReference type="ChEBI" id="CHEBI:57945"/>
        <dbReference type="ChEBI" id="CHEBI:59776"/>
        <dbReference type="EC" id="1.2.1.12"/>
    </reaction>
</comment>
<feature type="domain" description="Glyceraldehyde 3-phosphate dehydrogenase NAD(P) binding" evidence="27">
    <location>
        <begin position="1"/>
        <end position="128"/>
    </location>
</feature>
<evidence type="ECO:0000256" key="6">
    <source>
        <dbReference type="ARBA" id="ARBA00013119"/>
    </source>
</evidence>
<keyword evidence="13" id="KW-0810">Translation regulation</keyword>
<dbReference type="SUPFAM" id="SSF55347">
    <property type="entry name" value="Glyceraldehyde-3-phosphate dehydrogenase-like, C-terminal domain"/>
    <property type="match status" value="1"/>
</dbReference>
<evidence type="ECO:0000256" key="21">
    <source>
        <dbReference type="ARBA" id="ARBA00047698"/>
    </source>
</evidence>
<evidence type="ECO:0000256" key="13">
    <source>
        <dbReference type="ARBA" id="ARBA00022845"/>
    </source>
</evidence>
<dbReference type="GO" id="GO:0005634">
    <property type="term" value="C:nucleus"/>
    <property type="evidence" value="ECO:0007669"/>
    <property type="project" value="UniProtKB-SubCell"/>
</dbReference>
<evidence type="ECO:0000256" key="19">
    <source>
        <dbReference type="ARBA" id="ARBA00031890"/>
    </source>
</evidence>
<dbReference type="STRING" id="9669.ENSMPUP00000017252"/>
<dbReference type="PANTHER" id="PTHR10836:SF111">
    <property type="entry name" value="GLYCERALDEHYDE-3-PHOSPHATE DEHYDROGENASE"/>
    <property type="match status" value="1"/>
</dbReference>
<dbReference type="GO" id="GO:0006417">
    <property type="term" value="P:regulation of translation"/>
    <property type="evidence" value="ECO:0007669"/>
    <property type="project" value="UniProtKB-KW"/>
</dbReference>
<dbReference type="GO" id="GO:0006915">
    <property type="term" value="P:apoptotic process"/>
    <property type="evidence" value="ECO:0007669"/>
    <property type="project" value="UniProtKB-KW"/>
</dbReference>
<dbReference type="eggNOG" id="KOG0657">
    <property type="taxonomic scope" value="Eukaryota"/>
</dbReference>
<dbReference type="GO" id="GO:0004365">
    <property type="term" value="F:glyceraldehyde-3-phosphate dehydrogenase (NAD+) (phosphorylating) activity"/>
    <property type="evidence" value="ECO:0007669"/>
    <property type="project" value="UniProtKB-EC"/>
</dbReference>
<evidence type="ECO:0000256" key="8">
    <source>
        <dbReference type="ARBA" id="ARBA00022490"/>
    </source>
</evidence>
<sequence>KNFGHIGHLFTRAAFKSGKVDTNDPFTDLNYMVFMFQYESTHCKFNSMIKTENGKLIVNENPISIFHGDAGAEYVMESFPTMEKAGAPLMGRANKVLISALSAYAPMFVMGVNHSYDHLFKIIHNVSCTINYLTLLAMVIHNSFAVMEGLMTTVHANTATQKTMDGPSGKLWHDKTIPASTSTAKVINKVIPEMNEKLNVMVLNVPITNVSVMDLTCFLKKAAKYDDIKKVVKQASEGPFKGILGYTEDQGVSYNFNSDTHSSTFNARAGIALNDHCVKYDNEFGYIKWMVDLTVHMTSKE</sequence>
<keyword evidence="12" id="KW-0702">S-nitrosylation</keyword>
<keyword evidence="10" id="KW-0053">Apoptosis</keyword>
<comment type="pathway">
    <text evidence="4">Carbohydrate degradation; glycolysis; pyruvate from D-glyceraldehyde 3-phosphate: step 1/5.</text>
</comment>
<keyword evidence="15 24" id="KW-0520">NAD</keyword>
<dbReference type="InterPro" id="IPR020831">
    <property type="entry name" value="GlycerAld/Erythrose_P_DH"/>
</dbReference>
<evidence type="ECO:0000256" key="11">
    <source>
        <dbReference type="ARBA" id="ARBA00022741"/>
    </source>
</evidence>
<feature type="active site" description="Nucleophile" evidence="23">
    <location>
        <position position="128"/>
    </location>
</feature>
<evidence type="ECO:0000256" key="23">
    <source>
        <dbReference type="PIRSR" id="PIRSR000149-1"/>
    </source>
</evidence>
<evidence type="ECO:0000256" key="4">
    <source>
        <dbReference type="ARBA" id="ARBA00004869"/>
    </source>
</evidence>
<evidence type="ECO:0000256" key="10">
    <source>
        <dbReference type="ARBA" id="ARBA00022703"/>
    </source>
</evidence>
<dbReference type="SMART" id="SM00846">
    <property type="entry name" value="Gp_dh_N"/>
    <property type="match status" value="1"/>
</dbReference>
<dbReference type="EMBL" id="AEYP01046767">
    <property type="status" value="NOT_ANNOTATED_CDS"/>
    <property type="molecule type" value="Genomic_DNA"/>
</dbReference>
<evidence type="ECO:0000313" key="28">
    <source>
        <dbReference type="Ensembl" id="ENSMPUP00000017252.1"/>
    </source>
</evidence>
<evidence type="ECO:0000256" key="3">
    <source>
        <dbReference type="ARBA" id="ARBA00004514"/>
    </source>
</evidence>
<feature type="binding site" evidence="24">
    <location>
        <position position="282"/>
    </location>
    <ligand>
        <name>NAD(+)</name>
        <dbReference type="ChEBI" id="CHEBI:57540"/>
    </ligand>
</feature>
<dbReference type="PRINTS" id="PR00078">
    <property type="entry name" value="G3PDHDRGNASE"/>
</dbReference>
<evidence type="ECO:0000256" key="18">
    <source>
        <dbReference type="ARBA" id="ARBA00023242"/>
    </source>
</evidence>
<evidence type="ECO:0000256" key="14">
    <source>
        <dbReference type="ARBA" id="ARBA00023002"/>
    </source>
</evidence>
<accession>M3Z0Z0</accession>
<keyword evidence="9" id="KW-0808">Transferase</keyword>
<dbReference type="FunFam" id="3.30.360.10:FF:000010">
    <property type="entry name" value="Glyceraldehyde-3-phosphate dehydrogenase"/>
    <property type="match status" value="1"/>
</dbReference>
<dbReference type="SUPFAM" id="SSF51735">
    <property type="entry name" value="NAD(P)-binding Rossmann-fold domains"/>
    <property type="match status" value="1"/>
</dbReference>
<dbReference type="GO" id="GO:0016740">
    <property type="term" value="F:transferase activity"/>
    <property type="evidence" value="ECO:0007669"/>
    <property type="project" value="UniProtKB-KW"/>
</dbReference>
<evidence type="ECO:0000256" key="15">
    <source>
        <dbReference type="ARBA" id="ARBA00023027"/>
    </source>
</evidence>
<dbReference type="PIRSF" id="PIRSF000149">
    <property type="entry name" value="GAP_DH"/>
    <property type="match status" value="1"/>
</dbReference>
<protein>
    <recommendedName>
        <fullName evidence="7">Glyceraldehyde-3-phosphate dehydrogenase</fullName>
        <ecNumber evidence="6">1.2.1.12</ecNumber>
    </recommendedName>
    <alternativeName>
        <fullName evidence="19">Peptidyl-cysteine S-nitrosylase GAPDH</fullName>
    </alternativeName>
</protein>
<keyword evidence="14" id="KW-0560">Oxidoreductase</keyword>
<dbReference type="InParanoid" id="M3Z0Z0"/>
<proteinExistence type="inferred from homology"/>
<dbReference type="Gene3D" id="3.40.50.720">
    <property type="entry name" value="NAD(P)-binding Rossmann-like Domain"/>
    <property type="match status" value="1"/>
</dbReference>
<dbReference type="Pfam" id="PF02800">
    <property type="entry name" value="Gp_dh_C"/>
    <property type="match status" value="1"/>
</dbReference>
<evidence type="ECO:0000256" key="7">
    <source>
        <dbReference type="ARBA" id="ARBA00021022"/>
    </source>
</evidence>
<evidence type="ECO:0000259" key="27">
    <source>
        <dbReference type="SMART" id="SM00846"/>
    </source>
</evidence>
<comment type="subcellular location">
    <subcellularLocation>
        <location evidence="2">Cytoplasm</location>
        <location evidence="2">Cytoskeleton</location>
    </subcellularLocation>
    <subcellularLocation>
        <location evidence="3">Cytoplasm</location>
        <location evidence="3">Cytosol</location>
    </subcellularLocation>
    <subcellularLocation>
        <location evidence="1">Nucleus</location>
    </subcellularLocation>
</comment>
<evidence type="ECO:0000256" key="26">
    <source>
        <dbReference type="RuleBase" id="RU000397"/>
    </source>
</evidence>
<name>M3Z0Z0_MUSPF</name>
<evidence type="ECO:0000256" key="25">
    <source>
        <dbReference type="PIRSR" id="PIRSR000149-4"/>
    </source>
</evidence>
<evidence type="ECO:0000256" key="22">
    <source>
        <dbReference type="ARBA" id="ARBA00048005"/>
    </source>
</evidence>
<evidence type="ECO:0000256" key="2">
    <source>
        <dbReference type="ARBA" id="ARBA00004245"/>
    </source>
</evidence>
<dbReference type="Gene3D" id="3.30.360.10">
    <property type="entry name" value="Dihydrodipicolinate Reductase, domain 2"/>
    <property type="match status" value="1"/>
</dbReference>
<feature type="site" description="Activates thiol group during catalysis" evidence="25">
    <location>
        <position position="155"/>
    </location>
</feature>
<dbReference type="InterPro" id="IPR020829">
    <property type="entry name" value="GlycerAld_3-P_DH_cat"/>
</dbReference>
<dbReference type="GO" id="GO:0006096">
    <property type="term" value="P:glycolytic process"/>
    <property type="evidence" value="ECO:0007669"/>
    <property type="project" value="UniProtKB-KW"/>
</dbReference>
<organism evidence="28">
    <name type="scientific">Mustela putorius furo</name>
    <name type="common">European domestic ferret</name>
    <name type="synonym">Mustela furo</name>
    <dbReference type="NCBI Taxonomy" id="9669"/>
    <lineage>
        <taxon>Eukaryota</taxon>
        <taxon>Metazoa</taxon>
        <taxon>Chordata</taxon>
        <taxon>Craniata</taxon>
        <taxon>Vertebrata</taxon>
        <taxon>Euteleostomi</taxon>
        <taxon>Mammalia</taxon>
        <taxon>Eutheria</taxon>
        <taxon>Laurasiatheria</taxon>
        <taxon>Carnivora</taxon>
        <taxon>Caniformia</taxon>
        <taxon>Musteloidea</taxon>
        <taxon>Mustelidae</taxon>
        <taxon>Mustelinae</taxon>
        <taxon>Mustela</taxon>
    </lineage>
</organism>
<dbReference type="HOGENOM" id="CLU_030140_0_1_1"/>
<dbReference type="Pfam" id="PF00044">
    <property type="entry name" value="Gp_dh_N"/>
    <property type="match status" value="1"/>
</dbReference>
<evidence type="ECO:0000256" key="17">
    <source>
        <dbReference type="ARBA" id="ARBA00023212"/>
    </source>
</evidence>
<dbReference type="InterPro" id="IPR036291">
    <property type="entry name" value="NAD(P)-bd_dom_sf"/>
</dbReference>
<comment type="subunit">
    <text evidence="20">Homotetramer. Interacts with TPPP; the interaction is direct. Interacts (when S-nitrosylated) with SIAH1; leading to nuclear translocation. Interacts with RILPL1/GOSPEL, leading to prevent the interaction between GAPDH and SIAH1 and prevent nuclear translocation. Interacts with CHP1; the interaction increases the binding of CHP1 with microtubules. Associates with microtubules. Interacts with EIF1AD, USP25, PRKCI and WARS1. Interacts with phosphorylated RPL13A; inhibited by oxidatively-modified low-densitity lipoprotein (LDL(ox)). Component of the GAIT complex. Interacts with FKBP6; leading to inhibit GAPDH catalytic activity. Interacts with TRAF2, promoting TRAF2 ubiquitination. Interacts with TRAF3, promoting TRAF3 ubiquitination.</text>
</comment>
<dbReference type="AlphaFoldDB" id="M3Z0Z0"/>
<comment type="similarity">
    <text evidence="5 26">Belongs to the glyceraldehyde-3-phosphate dehydrogenase family.</text>
</comment>
<keyword evidence="8" id="KW-0963">Cytoplasm</keyword>
<keyword evidence="11 24" id="KW-0547">Nucleotide-binding</keyword>
<reference evidence="28" key="1">
    <citation type="submission" date="2024-06" db="UniProtKB">
        <authorList>
            <consortium name="Ensembl"/>
        </authorList>
    </citation>
    <scope>IDENTIFICATION</scope>
</reference>
<keyword evidence="17" id="KW-0206">Cytoskeleton</keyword>
<evidence type="ECO:0000256" key="12">
    <source>
        <dbReference type="ARBA" id="ARBA00022799"/>
    </source>
</evidence>
<evidence type="ECO:0000256" key="16">
    <source>
        <dbReference type="ARBA" id="ARBA00023152"/>
    </source>
</evidence>
<evidence type="ECO:0000256" key="5">
    <source>
        <dbReference type="ARBA" id="ARBA00007406"/>
    </source>
</evidence>
<keyword evidence="18" id="KW-0539">Nucleus</keyword>